<keyword evidence="7" id="KW-0411">Iron-sulfur</keyword>
<dbReference type="GO" id="GO:0046872">
    <property type="term" value="F:metal ion binding"/>
    <property type="evidence" value="ECO:0007669"/>
    <property type="project" value="UniProtKB-KW"/>
</dbReference>
<feature type="coiled-coil region" evidence="9">
    <location>
        <begin position="275"/>
        <end position="309"/>
    </location>
</feature>
<dbReference type="SUPFAM" id="SSF53383">
    <property type="entry name" value="PLP-dependent transferases"/>
    <property type="match status" value="1"/>
</dbReference>
<dbReference type="PANTHER" id="PTHR11601">
    <property type="entry name" value="CYSTEINE DESULFURYLASE FAMILY MEMBER"/>
    <property type="match status" value="1"/>
</dbReference>
<gene>
    <name evidence="11" type="ORF">FHX40_2871</name>
</gene>
<accession>A0A543IZZ8</accession>
<evidence type="ECO:0000256" key="5">
    <source>
        <dbReference type="ARBA" id="ARBA00022898"/>
    </source>
</evidence>
<dbReference type="GO" id="GO:0051536">
    <property type="term" value="F:iron-sulfur cluster binding"/>
    <property type="evidence" value="ECO:0007669"/>
    <property type="project" value="UniProtKB-KW"/>
</dbReference>
<evidence type="ECO:0000259" key="10">
    <source>
        <dbReference type="Pfam" id="PF00266"/>
    </source>
</evidence>
<comment type="similarity">
    <text evidence="2">Belongs to the class-V pyridoxal-phosphate-dependent aminotransferase family. NifS/IscS subfamily.</text>
</comment>
<dbReference type="InterPro" id="IPR015421">
    <property type="entry name" value="PyrdxlP-dep_Trfase_major"/>
</dbReference>
<dbReference type="Gene3D" id="3.90.1150.10">
    <property type="entry name" value="Aspartate Aminotransferase, domain 1"/>
    <property type="match status" value="1"/>
</dbReference>
<evidence type="ECO:0000313" key="12">
    <source>
        <dbReference type="Proteomes" id="UP000319213"/>
    </source>
</evidence>
<dbReference type="Gene3D" id="3.40.640.10">
    <property type="entry name" value="Type I PLP-dependent aspartate aminotransferase-like (Major domain)"/>
    <property type="match status" value="1"/>
</dbReference>
<organism evidence="11 12">
    <name type="scientific">Thermopolyspora flexuosa</name>
    <dbReference type="NCBI Taxonomy" id="103836"/>
    <lineage>
        <taxon>Bacteria</taxon>
        <taxon>Bacillati</taxon>
        <taxon>Actinomycetota</taxon>
        <taxon>Actinomycetes</taxon>
        <taxon>Streptosporangiales</taxon>
        <taxon>Streptosporangiaceae</taxon>
        <taxon>Thermopolyspora</taxon>
    </lineage>
</organism>
<dbReference type="Proteomes" id="UP000319213">
    <property type="component" value="Unassembled WGS sequence"/>
</dbReference>
<evidence type="ECO:0000256" key="8">
    <source>
        <dbReference type="ARBA" id="ARBA00050776"/>
    </source>
</evidence>
<proteinExistence type="inferred from homology"/>
<comment type="cofactor">
    <cofactor evidence="1">
        <name>pyridoxal 5'-phosphate</name>
        <dbReference type="ChEBI" id="CHEBI:597326"/>
    </cofactor>
</comment>
<dbReference type="InterPro" id="IPR015422">
    <property type="entry name" value="PyrdxlP-dep_Trfase_small"/>
</dbReference>
<evidence type="ECO:0000256" key="9">
    <source>
        <dbReference type="SAM" id="Coils"/>
    </source>
</evidence>
<protein>
    <submittedName>
        <fullName evidence="11">Cysteine desulfurase</fullName>
    </submittedName>
</protein>
<keyword evidence="6" id="KW-0408">Iron</keyword>
<keyword evidence="9" id="KW-0175">Coiled coil</keyword>
<dbReference type="InterPro" id="IPR000192">
    <property type="entry name" value="Aminotrans_V_dom"/>
</dbReference>
<name>A0A543IZZ8_9ACTN</name>
<dbReference type="AlphaFoldDB" id="A0A543IZZ8"/>
<sequence>MASSHARDTLARTVVALPFAPGNVGPLRWPFAREWEDGRVAYLDAASTEPLHPRAREALLAALDAGWADPARLYGEARRARLLLDQARADAADALGVRPDEVTFTTSGTQAIQIGMLGALAARRRVGRTLVVSAVEHSAVLHTAQAHERDGGEVRIVGVSRTGRVDAEAFAEAVSAPGTALACLQTANHEVGTLQPVAQVAEACRRAGVPLLVDAAQTLGRLPLPEGWSLLAGSAHKWGGPAGVGILVIRKGVRWRSPLPEDERERGRVPGFENVPAIVAAVAALRARMEEAEEENRRAFALVDRIRARVPELVPDVEVVGDPVERVPHIVTFSCLYVAGEALLTELDKAGFAISSGSSCTASTLRPSHVLEAMGVLTHGNVRVSLPRGASAEDVDRFLEVLPTLVRRIREEAGVMS</sequence>
<dbReference type="GO" id="GO:0031071">
    <property type="term" value="F:cysteine desulfurase activity"/>
    <property type="evidence" value="ECO:0007669"/>
    <property type="project" value="UniProtKB-EC"/>
</dbReference>
<dbReference type="PIRSF" id="PIRSF005572">
    <property type="entry name" value="NifS"/>
    <property type="match status" value="1"/>
</dbReference>
<dbReference type="OrthoDB" id="9808002at2"/>
<dbReference type="InterPro" id="IPR015424">
    <property type="entry name" value="PyrdxlP-dep_Trfase"/>
</dbReference>
<keyword evidence="12" id="KW-1185">Reference proteome</keyword>
<dbReference type="PANTHER" id="PTHR11601:SF34">
    <property type="entry name" value="CYSTEINE DESULFURASE"/>
    <property type="match status" value="1"/>
</dbReference>
<dbReference type="InterPro" id="IPR016454">
    <property type="entry name" value="Cysteine_dSase"/>
</dbReference>
<feature type="domain" description="Aminotransferase class V" evidence="10">
    <location>
        <begin position="42"/>
        <end position="398"/>
    </location>
</feature>
<dbReference type="EMBL" id="VFPQ01000001">
    <property type="protein sequence ID" value="TQM76146.1"/>
    <property type="molecule type" value="Genomic_DNA"/>
</dbReference>
<evidence type="ECO:0000256" key="6">
    <source>
        <dbReference type="ARBA" id="ARBA00023004"/>
    </source>
</evidence>
<dbReference type="Pfam" id="PF00266">
    <property type="entry name" value="Aminotran_5"/>
    <property type="match status" value="1"/>
</dbReference>
<keyword evidence="4" id="KW-0479">Metal-binding</keyword>
<reference evidence="11 12" key="1">
    <citation type="submission" date="2019-06" db="EMBL/GenBank/DDBJ databases">
        <title>Sequencing the genomes of 1000 actinobacteria strains.</title>
        <authorList>
            <person name="Klenk H.-P."/>
        </authorList>
    </citation>
    <scope>NUCLEOTIDE SEQUENCE [LARGE SCALE GENOMIC DNA]</scope>
    <source>
        <strain evidence="11 12">DSM 43186</strain>
    </source>
</reference>
<evidence type="ECO:0000256" key="1">
    <source>
        <dbReference type="ARBA" id="ARBA00001933"/>
    </source>
</evidence>
<evidence type="ECO:0000256" key="2">
    <source>
        <dbReference type="ARBA" id="ARBA00006490"/>
    </source>
</evidence>
<comment type="catalytic activity">
    <reaction evidence="8">
        <text>(sulfur carrier)-H + L-cysteine = (sulfur carrier)-SH + L-alanine</text>
        <dbReference type="Rhea" id="RHEA:43892"/>
        <dbReference type="Rhea" id="RHEA-COMP:14737"/>
        <dbReference type="Rhea" id="RHEA-COMP:14739"/>
        <dbReference type="ChEBI" id="CHEBI:29917"/>
        <dbReference type="ChEBI" id="CHEBI:35235"/>
        <dbReference type="ChEBI" id="CHEBI:57972"/>
        <dbReference type="ChEBI" id="CHEBI:64428"/>
        <dbReference type="EC" id="2.8.1.7"/>
    </reaction>
</comment>
<keyword evidence="3" id="KW-0808">Transferase</keyword>
<keyword evidence="5" id="KW-0663">Pyridoxal phosphate</keyword>
<comment type="caution">
    <text evidence="11">The sequence shown here is derived from an EMBL/GenBank/DDBJ whole genome shotgun (WGS) entry which is preliminary data.</text>
</comment>
<evidence type="ECO:0000256" key="3">
    <source>
        <dbReference type="ARBA" id="ARBA00022679"/>
    </source>
</evidence>
<evidence type="ECO:0000313" key="11">
    <source>
        <dbReference type="EMBL" id="TQM76146.1"/>
    </source>
</evidence>
<evidence type="ECO:0000256" key="4">
    <source>
        <dbReference type="ARBA" id="ARBA00022723"/>
    </source>
</evidence>
<evidence type="ECO:0000256" key="7">
    <source>
        <dbReference type="ARBA" id="ARBA00023014"/>
    </source>
</evidence>